<gene>
    <name evidence="1" type="ORF">E2C01_041601</name>
</gene>
<evidence type="ECO:0000313" key="2">
    <source>
        <dbReference type="Proteomes" id="UP000324222"/>
    </source>
</evidence>
<organism evidence="1 2">
    <name type="scientific">Portunus trituberculatus</name>
    <name type="common">Swimming crab</name>
    <name type="synonym">Neptunus trituberculatus</name>
    <dbReference type="NCBI Taxonomy" id="210409"/>
    <lineage>
        <taxon>Eukaryota</taxon>
        <taxon>Metazoa</taxon>
        <taxon>Ecdysozoa</taxon>
        <taxon>Arthropoda</taxon>
        <taxon>Crustacea</taxon>
        <taxon>Multicrustacea</taxon>
        <taxon>Malacostraca</taxon>
        <taxon>Eumalacostraca</taxon>
        <taxon>Eucarida</taxon>
        <taxon>Decapoda</taxon>
        <taxon>Pleocyemata</taxon>
        <taxon>Brachyura</taxon>
        <taxon>Eubrachyura</taxon>
        <taxon>Portunoidea</taxon>
        <taxon>Portunidae</taxon>
        <taxon>Portuninae</taxon>
        <taxon>Portunus</taxon>
    </lineage>
</organism>
<comment type="caution">
    <text evidence="1">The sequence shown here is derived from an EMBL/GenBank/DDBJ whole genome shotgun (WGS) entry which is preliminary data.</text>
</comment>
<protein>
    <submittedName>
        <fullName evidence="1">Uncharacterized protein</fullName>
    </submittedName>
</protein>
<dbReference type="EMBL" id="VSRR010007952">
    <property type="protein sequence ID" value="MPC47843.1"/>
    <property type="molecule type" value="Genomic_DNA"/>
</dbReference>
<name>A0A5B7FS49_PORTR</name>
<proteinExistence type="predicted"/>
<dbReference type="AlphaFoldDB" id="A0A5B7FS49"/>
<evidence type="ECO:0000313" key="1">
    <source>
        <dbReference type="EMBL" id="MPC47843.1"/>
    </source>
</evidence>
<accession>A0A5B7FS49</accession>
<keyword evidence="2" id="KW-1185">Reference proteome</keyword>
<reference evidence="1 2" key="1">
    <citation type="submission" date="2019-05" db="EMBL/GenBank/DDBJ databases">
        <title>Another draft genome of Portunus trituberculatus and its Hox gene families provides insights of decapod evolution.</title>
        <authorList>
            <person name="Jeong J.-H."/>
            <person name="Song I."/>
            <person name="Kim S."/>
            <person name="Choi T."/>
            <person name="Kim D."/>
            <person name="Ryu S."/>
            <person name="Kim W."/>
        </authorList>
    </citation>
    <scope>NUCLEOTIDE SEQUENCE [LARGE SCALE GENOMIC DNA]</scope>
    <source>
        <tissue evidence="1">Muscle</tissue>
    </source>
</reference>
<dbReference type="Proteomes" id="UP000324222">
    <property type="component" value="Unassembled WGS sequence"/>
</dbReference>
<sequence>MEGGERSKGFGGGEDWLWGQRPPWDKGCILMVPVRPQPAEQCTSTGRVSEAWQSLTSLTMSSRGRTVSGTP</sequence>